<sequence>MISKEKVFYFWGVMDIIGIVFYSMGPLRLLESWWDATGGNLGMIVFMVIAGGVNGILTGIFYLAYFLLPISMFFSAWFFFTNHRYAVRFALSQEALRVLTVSCSVTLFPVVIVGTGLSILPLNIVLFVFSELLKTGTLIFIIKKQPADPAEH</sequence>
<dbReference type="AlphaFoldDB" id="A0A7H8UL87"/>
<protein>
    <submittedName>
        <fullName evidence="2">Uncharacterized protein</fullName>
    </submittedName>
</protein>
<organism evidence="2 3">
    <name type="scientific">Enterobacter cloacae</name>
    <dbReference type="NCBI Taxonomy" id="550"/>
    <lineage>
        <taxon>Bacteria</taxon>
        <taxon>Pseudomonadati</taxon>
        <taxon>Pseudomonadota</taxon>
        <taxon>Gammaproteobacteria</taxon>
        <taxon>Enterobacterales</taxon>
        <taxon>Enterobacteriaceae</taxon>
        <taxon>Enterobacter</taxon>
        <taxon>Enterobacter cloacae complex</taxon>
    </lineage>
</organism>
<dbReference type="EMBL" id="CP056117">
    <property type="protein sequence ID" value="QLA00504.1"/>
    <property type="molecule type" value="Genomic_DNA"/>
</dbReference>
<evidence type="ECO:0000313" key="2">
    <source>
        <dbReference type="EMBL" id="QLA00504.1"/>
    </source>
</evidence>
<keyword evidence="1" id="KW-1133">Transmembrane helix</keyword>
<keyword evidence="1" id="KW-0472">Membrane</keyword>
<proteinExistence type="predicted"/>
<feature type="transmembrane region" description="Helical" evidence="1">
    <location>
        <begin position="7"/>
        <end position="24"/>
    </location>
</feature>
<feature type="transmembrane region" description="Helical" evidence="1">
    <location>
        <begin position="44"/>
        <end position="74"/>
    </location>
</feature>
<evidence type="ECO:0000313" key="3">
    <source>
        <dbReference type="Proteomes" id="UP000509421"/>
    </source>
</evidence>
<dbReference type="Proteomes" id="UP000509421">
    <property type="component" value="Chromosome"/>
</dbReference>
<gene>
    <name evidence="2" type="ORF">HWQ14_14440</name>
</gene>
<keyword evidence="1" id="KW-0812">Transmembrane</keyword>
<evidence type="ECO:0000256" key="1">
    <source>
        <dbReference type="SAM" id="Phobius"/>
    </source>
</evidence>
<name>A0A7H8UL87_ENTCL</name>
<reference evidence="2 3" key="1">
    <citation type="submission" date="2020-06" db="EMBL/GenBank/DDBJ databases">
        <title>Long-read sequencing of DSM26481-BlokeschLab.</title>
        <authorList>
            <person name="Blokesch M."/>
        </authorList>
    </citation>
    <scope>NUCLEOTIDE SEQUENCE [LARGE SCALE GENOMIC DNA]</scope>
    <source>
        <strain evidence="2 3">DSM 26481</strain>
    </source>
</reference>
<accession>A0A7H8UL87</accession>